<accession>A0A1Y2B6Q8</accession>
<dbReference type="Proteomes" id="UP000193986">
    <property type="component" value="Unassembled WGS sequence"/>
</dbReference>
<keyword evidence="3" id="KW-1185">Reference proteome</keyword>
<organism evidence="2 3">
    <name type="scientific">Naematelia encephala</name>
    <dbReference type="NCBI Taxonomy" id="71784"/>
    <lineage>
        <taxon>Eukaryota</taxon>
        <taxon>Fungi</taxon>
        <taxon>Dikarya</taxon>
        <taxon>Basidiomycota</taxon>
        <taxon>Agaricomycotina</taxon>
        <taxon>Tremellomycetes</taxon>
        <taxon>Tremellales</taxon>
        <taxon>Naemateliaceae</taxon>
        <taxon>Naematelia</taxon>
    </lineage>
</organism>
<sequence>MDPNLAAVDPRALTYPPSQQDLRIFIAHSLGALSTIPNTLISLTPPETLLMLKPSIELIHQHVNTLGQLCGVHIPQYLLSWPQKDDDRYQVVRKRKKREEIIDVDSVCLSDHSDVTEAGNQQIRSESRIHSPLMITRLLRPALINPERIAKAKRARSARERLRLQPPIIPPTSCPPLSSDAPVTAPKTVHCATSTLDRPSPNPLQVRSSPDGRQGQRQQSLTLPTDPVDTSVGRRSLCVTNLLKPRPNPFILRRRAATPCYNPPDTSDSSEESLEDVKPVIHDRSNLPRSPSPDPLPEKRQIRSIPAGPASDRSNRSATNRIDVNPPMVGPAFKIDHPFFQYPARPVAERQIHRSGAWSTE</sequence>
<protein>
    <submittedName>
        <fullName evidence="2">Uncharacterized protein</fullName>
    </submittedName>
</protein>
<reference evidence="2 3" key="1">
    <citation type="submission" date="2016-07" db="EMBL/GenBank/DDBJ databases">
        <title>Pervasive Adenine N6-methylation of Active Genes in Fungi.</title>
        <authorList>
            <consortium name="DOE Joint Genome Institute"/>
            <person name="Mondo S.J."/>
            <person name="Dannebaum R.O."/>
            <person name="Kuo R.C."/>
            <person name="Labutti K."/>
            <person name="Haridas S."/>
            <person name="Kuo A."/>
            <person name="Salamov A."/>
            <person name="Ahrendt S.R."/>
            <person name="Lipzen A."/>
            <person name="Sullivan W."/>
            <person name="Andreopoulos W.B."/>
            <person name="Clum A."/>
            <person name="Lindquist E."/>
            <person name="Daum C."/>
            <person name="Ramamoorthy G.K."/>
            <person name="Gryganskyi A."/>
            <person name="Culley D."/>
            <person name="Magnuson J.K."/>
            <person name="James T.Y."/>
            <person name="O'Malley M.A."/>
            <person name="Stajich J.E."/>
            <person name="Spatafora J.W."/>
            <person name="Visel A."/>
            <person name="Grigoriev I.V."/>
        </authorList>
    </citation>
    <scope>NUCLEOTIDE SEQUENCE [LARGE SCALE GENOMIC DNA]</scope>
    <source>
        <strain evidence="2 3">68-887.2</strain>
    </source>
</reference>
<comment type="caution">
    <text evidence="2">The sequence shown here is derived from an EMBL/GenBank/DDBJ whole genome shotgun (WGS) entry which is preliminary data.</text>
</comment>
<evidence type="ECO:0000313" key="2">
    <source>
        <dbReference type="EMBL" id="ORY30366.1"/>
    </source>
</evidence>
<feature type="region of interest" description="Disordered" evidence="1">
    <location>
        <begin position="255"/>
        <end position="329"/>
    </location>
</feature>
<feature type="compositionally biased region" description="Polar residues" evidence="1">
    <location>
        <begin position="191"/>
        <end position="208"/>
    </location>
</feature>
<name>A0A1Y2B6Q8_9TREE</name>
<dbReference type="AlphaFoldDB" id="A0A1Y2B6Q8"/>
<proteinExistence type="predicted"/>
<evidence type="ECO:0000256" key="1">
    <source>
        <dbReference type="SAM" id="MobiDB-lite"/>
    </source>
</evidence>
<dbReference type="EMBL" id="MCFC01000020">
    <property type="protein sequence ID" value="ORY30366.1"/>
    <property type="molecule type" value="Genomic_DNA"/>
</dbReference>
<evidence type="ECO:0000313" key="3">
    <source>
        <dbReference type="Proteomes" id="UP000193986"/>
    </source>
</evidence>
<feature type="compositionally biased region" description="Basic and acidic residues" evidence="1">
    <location>
        <begin position="275"/>
        <end position="286"/>
    </location>
</feature>
<dbReference type="InParanoid" id="A0A1Y2B6Q8"/>
<gene>
    <name evidence="2" type="ORF">BCR39DRAFT_529470</name>
</gene>
<feature type="region of interest" description="Disordered" evidence="1">
    <location>
        <begin position="154"/>
        <end position="232"/>
    </location>
</feature>